<evidence type="ECO:0000313" key="2">
    <source>
        <dbReference type="Proteomes" id="UP000728032"/>
    </source>
</evidence>
<sequence>MIQRNLEISENTYYEWCKIDDQELPFITVPRSGGRDKITDPENDQSLSDAAMANNWANLNELRQLPEIQGNANIAAASGRTLRRRLSDQDIVLQPSKNGCEISIRKDDSFMPNSLLTGHLWTGLVSYSLMSLGSLLEKAVVFGFGVREALDMMSETSD</sequence>
<evidence type="ECO:0000313" key="1">
    <source>
        <dbReference type="EMBL" id="CAD7651211.1"/>
    </source>
</evidence>
<reference evidence="1" key="1">
    <citation type="submission" date="2020-11" db="EMBL/GenBank/DDBJ databases">
        <authorList>
            <person name="Tran Van P."/>
        </authorList>
    </citation>
    <scope>NUCLEOTIDE SEQUENCE</scope>
</reference>
<dbReference type="AlphaFoldDB" id="A0A7R9M0C9"/>
<protein>
    <submittedName>
        <fullName evidence="1">Uncharacterized protein</fullName>
    </submittedName>
</protein>
<dbReference type="EMBL" id="OC919366">
    <property type="protein sequence ID" value="CAD7651211.1"/>
    <property type="molecule type" value="Genomic_DNA"/>
</dbReference>
<dbReference type="EMBL" id="CAJPVJ010004541">
    <property type="protein sequence ID" value="CAG2168707.1"/>
    <property type="molecule type" value="Genomic_DNA"/>
</dbReference>
<keyword evidence="2" id="KW-1185">Reference proteome</keyword>
<proteinExistence type="predicted"/>
<organism evidence="1">
    <name type="scientific">Oppiella nova</name>
    <dbReference type="NCBI Taxonomy" id="334625"/>
    <lineage>
        <taxon>Eukaryota</taxon>
        <taxon>Metazoa</taxon>
        <taxon>Ecdysozoa</taxon>
        <taxon>Arthropoda</taxon>
        <taxon>Chelicerata</taxon>
        <taxon>Arachnida</taxon>
        <taxon>Acari</taxon>
        <taxon>Acariformes</taxon>
        <taxon>Sarcoptiformes</taxon>
        <taxon>Oribatida</taxon>
        <taxon>Brachypylina</taxon>
        <taxon>Oppioidea</taxon>
        <taxon>Oppiidae</taxon>
        <taxon>Oppiella</taxon>
    </lineage>
</organism>
<accession>A0A7R9M0C9</accession>
<gene>
    <name evidence="1" type="ORF">ONB1V03_LOCUS8194</name>
</gene>
<name>A0A7R9M0C9_9ACAR</name>
<dbReference type="Proteomes" id="UP000728032">
    <property type="component" value="Unassembled WGS sequence"/>
</dbReference>